<comment type="cofactor">
    <cofactor evidence="1">
        <name>FAD</name>
        <dbReference type="ChEBI" id="CHEBI:57692"/>
    </cofactor>
</comment>
<keyword evidence="3" id="KW-0274">FAD</keyword>
<dbReference type="InterPro" id="IPR008333">
    <property type="entry name" value="Cbr1-like_FAD-bd_dom"/>
</dbReference>
<dbReference type="PANTHER" id="PTHR19370">
    <property type="entry name" value="NADH-CYTOCHROME B5 REDUCTASE"/>
    <property type="match status" value="1"/>
</dbReference>
<sequence length="563" mass="59299">MEKLVEQVDGVVVSSLQRQLGKAKWAARREEDAEVRKQLMAEAFEALEKGSANGGLDAITAPQLRSELLVMRSRQLIKSQPEAALSDAREARELKPSWGQARLALCGALEAGGLFTDALAELKEAQRLGGSVDAGSLRRQMIRLERKAATEVRASPPTAPREAAAAPEAPAARPEPSAAGAATPPGAAAGAAPPAAAPCEELPELLEWEIDGIARLSHDCIEVRLHCQDQALLARQCVDHAPTDTWHVDLLAEGGQLQEQVRRSYTPVSTGKDYIDGTLVLMLKVYPKGKMSRHLASLRPASTVLVSAPHPTIDVEPFSKGMLMIAGGSAVTVGIQAGIEGSRGLLLLIPPPRLPPVLCNHTAADVLYQERLEELMRCSPAFRVVHCLSAGGAPAGPSRATWRSGLIGWDAVGGALAGERPRAVLSGPRGLLRASLDMLVGQGWGRDRVRVLDDLPEEALGGGEALGLPQVPDRGGVRRRAGPGEEDPGGGAAGPLPRGRRAAAEGRAPGGGAAGRAGQGALGRPRLRAPLRARLPAALRREEPGGRGERRRVRCRSARLSSA</sequence>
<keyword evidence="4" id="KW-0560">Oxidoreductase</keyword>
<dbReference type="Gene3D" id="1.25.40.10">
    <property type="entry name" value="Tetratricopeptide repeat domain"/>
    <property type="match status" value="1"/>
</dbReference>
<keyword evidence="8" id="KW-1185">Reference proteome</keyword>
<feature type="region of interest" description="Disordered" evidence="5">
    <location>
        <begin position="461"/>
        <end position="563"/>
    </location>
</feature>
<feature type="compositionally biased region" description="Gly residues" evidence="5">
    <location>
        <begin position="508"/>
        <end position="521"/>
    </location>
</feature>
<accession>A0ABN9V5U5</accession>
<evidence type="ECO:0000313" key="7">
    <source>
        <dbReference type="EMBL" id="CAK0866689.1"/>
    </source>
</evidence>
<evidence type="ECO:0000256" key="5">
    <source>
        <dbReference type="SAM" id="MobiDB-lite"/>
    </source>
</evidence>
<dbReference type="Gene3D" id="2.40.30.10">
    <property type="entry name" value="Translation factors"/>
    <property type="match status" value="1"/>
</dbReference>
<evidence type="ECO:0000259" key="6">
    <source>
        <dbReference type="PROSITE" id="PS51384"/>
    </source>
</evidence>
<feature type="compositionally biased region" description="Basic and acidic residues" evidence="5">
    <location>
        <begin position="539"/>
        <end position="548"/>
    </location>
</feature>
<feature type="compositionally biased region" description="Low complexity" evidence="5">
    <location>
        <begin position="153"/>
        <end position="195"/>
    </location>
</feature>
<evidence type="ECO:0000256" key="1">
    <source>
        <dbReference type="ARBA" id="ARBA00001974"/>
    </source>
</evidence>
<dbReference type="SUPFAM" id="SSF52343">
    <property type="entry name" value="Ferredoxin reductase-like, C-terminal NADP-linked domain"/>
    <property type="match status" value="1"/>
</dbReference>
<gene>
    <name evidence="7" type="ORF">PCOR1329_LOCUS53802</name>
</gene>
<comment type="caution">
    <text evidence="7">The sequence shown here is derived from an EMBL/GenBank/DDBJ whole genome shotgun (WGS) entry which is preliminary data.</text>
</comment>
<dbReference type="InterPro" id="IPR001834">
    <property type="entry name" value="CBR-like"/>
</dbReference>
<organism evidence="7 8">
    <name type="scientific">Prorocentrum cordatum</name>
    <dbReference type="NCBI Taxonomy" id="2364126"/>
    <lineage>
        <taxon>Eukaryota</taxon>
        <taxon>Sar</taxon>
        <taxon>Alveolata</taxon>
        <taxon>Dinophyceae</taxon>
        <taxon>Prorocentrales</taxon>
        <taxon>Prorocentraceae</taxon>
        <taxon>Prorocentrum</taxon>
    </lineage>
</organism>
<evidence type="ECO:0000256" key="4">
    <source>
        <dbReference type="ARBA" id="ARBA00023002"/>
    </source>
</evidence>
<dbReference type="InterPro" id="IPR039261">
    <property type="entry name" value="FNR_nucleotide-bd"/>
</dbReference>
<dbReference type="Gene3D" id="3.40.50.80">
    <property type="entry name" value="Nucleotide-binding domain of ferredoxin-NADP reductase (FNR) module"/>
    <property type="match status" value="1"/>
</dbReference>
<proteinExistence type="predicted"/>
<dbReference type="InterPro" id="IPR017938">
    <property type="entry name" value="Riboflavin_synthase-like_b-brl"/>
</dbReference>
<dbReference type="PROSITE" id="PS51384">
    <property type="entry name" value="FAD_FR"/>
    <property type="match status" value="1"/>
</dbReference>
<name>A0ABN9V5U5_9DINO</name>
<evidence type="ECO:0000256" key="2">
    <source>
        <dbReference type="ARBA" id="ARBA00022630"/>
    </source>
</evidence>
<dbReference type="Pfam" id="PF00970">
    <property type="entry name" value="FAD_binding_6"/>
    <property type="match status" value="1"/>
</dbReference>
<dbReference type="SUPFAM" id="SSF63380">
    <property type="entry name" value="Riboflavin synthase domain-like"/>
    <property type="match status" value="1"/>
</dbReference>
<dbReference type="EMBL" id="CAUYUJ010016561">
    <property type="protein sequence ID" value="CAK0866689.1"/>
    <property type="molecule type" value="Genomic_DNA"/>
</dbReference>
<evidence type="ECO:0000256" key="3">
    <source>
        <dbReference type="ARBA" id="ARBA00022827"/>
    </source>
</evidence>
<keyword evidence="2" id="KW-0285">Flavoprotein</keyword>
<dbReference type="InterPro" id="IPR017927">
    <property type="entry name" value="FAD-bd_FR_type"/>
</dbReference>
<dbReference type="Proteomes" id="UP001189429">
    <property type="component" value="Unassembled WGS sequence"/>
</dbReference>
<protein>
    <recommendedName>
        <fullName evidence="6">FAD-binding FR-type domain-containing protein</fullName>
    </recommendedName>
</protein>
<dbReference type="InterPro" id="IPR011990">
    <property type="entry name" value="TPR-like_helical_dom_sf"/>
</dbReference>
<feature type="domain" description="FAD-binding FR-type" evidence="6">
    <location>
        <begin position="203"/>
        <end position="316"/>
    </location>
</feature>
<evidence type="ECO:0000313" key="8">
    <source>
        <dbReference type="Proteomes" id="UP001189429"/>
    </source>
</evidence>
<feature type="region of interest" description="Disordered" evidence="5">
    <location>
        <begin position="148"/>
        <end position="195"/>
    </location>
</feature>
<reference evidence="7" key="1">
    <citation type="submission" date="2023-10" db="EMBL/GenBank/DDBJ databases">
        <authorList>
            <person name="Chen Y."/>
            <person name="Shah S."/>
            <person name="Dougan E. K."/>
            <person name="Thang M."/>
            <person name="Chan C."/>
        </authorList>
    </citation>
    <scope>NUCLEOTIDE SEQUENCE [LARGE SCALE GENOMIC DNA]</scope>
</reference>